<keyword evidence="2" id="KW-1185">Reference proteome</keyword>
<protein>
    <submittedName>
        <fullName evidence="1">Uncharacterized protein</fullName>
    </submittedName>
</protein>
<proteinExistence type="predicted"/>
<reference evidence="1" key="1">
    <citation type="submission" date="2020-07" db="EMBL/GenBank/DDBJ databases">
        <title>The High-quality genome of the commercially important snow crab, Chionoecetes opilio.</title>
        <authorList>
            <person name="Jeong J.-H."/>
            <person name="Ryu S."/>
        </authorList>
    </citation>
    <scope>NUCLEOTIDE SEQUENCE</scope>
    <source>
        <strain evidence="1">MADBK_172401_WGS</strain>
        <tissue evidence="1">Digestive gland</tissue>
    </source>
</reference>
<evidence type="ECO:0000313" key="2">
    <source>
        <dbReference type="Proteomes" id="UP000770661"/>
    </source>
</evidence>
<accession>A0A8J4YSF1</accession>
<gene>
    <name evidence="1" type="ORF">GWK47_029509</name>
</gene>
<comment type="caution">
    <text evidence="1">The sequence shown here is derived from an EMBL/GenBank/DDBJ whole genome shotgun (WGS) entry which is preliminary data.</text>
</comment>
<evidence type="ECO:0000313" key="1">
    <source>
        <dbReference type="EMBL" id="KAG0729836.1"/>
    </source>
</evidence>
<dbReference type="EMBL" id="JACEEZ010000761">
    <property type="protein sequence ID" value="KAG0729836.1"/>
    <property type="molecule type" value="Genomic_DNA"/>
</dbReference>
<dbReference type="AlphaFoldDB" id="A0A8J4YSF1"/>
<sequence length="167" mass="19264">MSEKEPRISDALKDNITRHEARLQGISQSLVHAHTHLQALANLADKLKLHLHAKKTQPDKHKLLPISECTKQDKETSKAAEDEDARYFKFPTVGANLDWEFLGMVECLVEGVMLVSDEINIGRLARDLRGAPMQEDLMQWRKTVTVLQKYDDQVRRAIDYFQRQQDD</sequence>
<dbReference type="Proteomes" id="UP000770661">
    <property type="component" value="Unassembled WGS sequence"/>
</dbReference>
<organism evidence="1 2">
    <name type="scientific">Chionoecetes opilio</name>
    <name type="common">Atlantic snow crab</name>
    <name type="synonym">Cancer opilio</name>
    <dbReference type="NCBI Taxonomy" id="41210"/>
    <lineage>
        <taxon>Eukaryota</taxon>
        <taxon>Metazoa</taxon>
        <taxon>Ecdysozoa</taxon>
        <taxon>Arthropoda</taxon>
        <taxon>Crustacea</taxon>
        <taxon>Multicrustacea</taxon>
        <taxon>Malacostraca</taxon>
        <taxon>Eumalacostraca</taxon>
        <taxon>Eucarida</taxon>
        <taxon>Decapoda</taxon>
        <taxon>Pleocyemata</taxon>
        <taxon>Brachyura</taxon>
        <taxon>Eubrachyura</taxon>
        <taxon>Majoidea</taxon>
        <taxon>Majidae</taxon>
        <taxon>Chionoecetes</taxon>
    </lineage>
</organism>
<dbReference type="OrthoDB" id="10576193at2759"/>
<name>A0A8J4YSF1_CHIOP</name>